<dbReference type="Pfam" id="PF13637">
    <property type="entry name" value="Ank_4"/>
    <property type="match status" value="1"/>
</dbReference>
<feature type="repeat" description="ANK" evidence="2">
    <location>
        <begin position="602"/>
        <end position="634"/>
    </location>
</feature>
<dbReference type="OrthoDB" id="539213at2759"/>
<feature type="repeat" description="ANK" evidence="2">
    <location>
        <begin position="668"/>
        <end position="700"/>
    </location>
</feature>
<feature type="repeat" description="ANK" evidence="2">
    <location>
        <begin position="702"/>
        <end position="734"/>
    </location>
</feature>
<feature type="compositionally biased region" description="Basic and acidic residues" evidence="3">
    <location>
        <begin position="832"/>
        <end position="850"/>
    </location>
</feature>
<evidence type="ECO:0000256" key="2">
    <source>
        <dbReference type="PROSITE-ProRule" id="PRU00023"/>
    </source>
</evidence>
<dbReference type="AlphaFoldDB" id="A0A8H4NWN2"/>
<dbReference type="SUPFAM" id="SSF48403">
    <property type="entry name" value="Ankyrin repeat"/>
    <property type="match status" value="1"/>
</dbReference>
<evidence type="ECO:0000313" key="5">
    <source>
        <dbReference type="EMBL" id="KAF4448233.1"/>
    </source>
</evidence>
<sequence length="1180" mass="130384">MDNVLTGLSLIAGGTPSADPGVDIITIHGLGGYDSWKFPANQLAEDSDELFWVRDFLPTDQPSARIFTYNYRSSVLCDSEGIAKIAGKLLDKLKNLQKDNLECRKIDRDCLGGLVLQCALNTAYDSRGDKALDEIVRTTQGIIFLGAPHSSTLSGLQTSVARITAASKSAEVRKLASSHSTMESCSLLRRAAVTGYPVTSGRFRPGRIMDFTSGITAQTSSCKKSYFNVFDLCLTSHQDLCRFGTKEDVSYIKVLQSLRNIMTRSNWSAGDEIAHRSSAEDEVLESLQTEDVSTNVPNASQGTCSWILEHDAYKSWKSRSSQLLWITGAPGSGKSTMMKYLIEGNRVEHTLNPTVAYFFFSLHGTNQSVRSLLSSLLHQFLKTTPSTRSFEIFSKLLDRREHEGSYTKWDNDILTESLLSLVDKSTALGDSHFIFIDALDECDDTSMVVDLIQRLRRVNICVSCRPRKFSVPGAEIRMEENNSVDIERYLCNSLLALEDHLSPALDIEKVTRSLTEKAEGVFLWASLVVSHLRWDGYLQFAPFQKGFVHNWASLHSQVFKDQKLFEPRQTKGVHIMSYYGFPWYTQGIWGASLADINEEDHWGRTPLTLAAAMGNLESCVSLLLEGADMRYRDRVYGQTPLSVAAAHGHSEIVKLLLSKGSDYDDHVSGVSPLWLATRSGHLNVLKALLDAGANVNAASIHTGETPLFQAAALGHVGAVHLLIEKGAEVDACDNNGWTPLHHAVSKGRMKTIDVLLGLLESHQLPKLVDSCSKNNVKSSWVTTVLRAILLGECYQRRGGSQPPPAGSQSTQVSRTTGHSQALTQPGHNGHKHERDADKDEDGYRDGDKGNPKKKPRPSDQSALRFACPYFKKNAARRWPSGACNGMGFENIARLKESATDYENGYDQFQAPDLADKKPSNSSHSEEACWRDIFRLLFPDWRGDIPSPYQHEVIPPRCLQAAQQLRDGVMSQCTISQLSACQSEEGILRILMPHFGDIDSIFGLDLNATSSSLPGPMSVQQTLRIQNQRPQQYQAPPEQFFSVVSPSYNYASGISSSDANSSHPHLSFDYSGISTEETAFSDQMSTGIPLYDNMASSSSMQHVQQLPPVPQQSVDNMSHNLGSGFDVAGQGITTNNVWLGYPQDSQYHPESTTHNLGQSYPQSEGYDEEQNSSPTTFYMGK</sequence>
<dbReference type="PRINTS" id="PR01415">
    <property type="entry name" value="ANKYRIN"/>
</dbReference>
<feature type="repeat" description="ANK" evidence="2">
    <location>
        <begin position="735"/>
        <end position="756"/>
    </location>
</feature>
<feature type="repeat" description="ANK" evidence="2">
    <location>
        <begin position="636"/>
        <end position="668"/>
    </location>
</feature>
<comment type="caution">
    <text evidence="5">The sequence shown here is derived from an EMBL/GenBank/DDBJ whole genome shotgun (WGS) entry which is preliminary data.</text>
</comment>
<dbReference type="EMBL" id="JAADJG010000352">
    <property type="protein sequence ID" value="KAF4448233.1"/>
    <property type="molecule type" value="Genomic_DNA"/>
</dbReference>
<keyword evidence="2" id="KW-0040">ANK repeat</keyword>
<dbReference type="SUPFAM" id="SSF52540">
    <property type="entry name" value="P-loop containing nucleoside triphosphate hydrolases"/>
    <property type="match status" value="1"/>
</dbReference>
<evidence type="ECO:0000256" key="3">
    <source>
        <dbReference type="SAM" id="MobiDB-lite"/>
    </source>
</evidence>
<dbReference type="PANTHER" id="PTHR10039:SF5">
    <property type="entry name" value="NACHT DOMAIN-CONTAINING PROTEIN"/>
    <property type="match status" value="1"/>
</dbReference>
<feature type="region of interest" description="Disordered" evidence="3">
    <location>
        <begin position="796"/>
        <end position="861"/>
    </location>
</feature>
<dbReference type="PROSITE" id="PS50088">
    <property type="entry name" value="ANK_REPEAT"/>
    <property type="match status" value="5"/>
</dbReference>
<feature type="region of interest" description="Disordered" evidence="3">
    <location>
        <begin position="1142"/>
        <end position="1180"/>
    </location>
</feature>
<dbReference type="InterPro" id="IPR036770">
    <property type="entry name" value="Ankyrin_rpt-contain_sf"/>
</dbReference>
<protein>
    <submittedName>
        <fullName evidence="5">Ankyrin repeat domain-containing protein 17</fullName>
    </submittedName>
</protein>
<dbReference type="PANTHER" id="PTHR10039">
    <property type="entry name" value="AMELOGENIN"/>
    <property type="match status" value="1"/>
</dbReference>
<dbReference type="InterPro" id="IPR056884">
    <property type="entry name" value="NPHP3-like_N"/>
</dbReference>
<dbReference type="SMART" id="SM00248">
    <property type="entry name" value="ANK"/>
    <property type="match status" value="5"/>
</dbReference>
<organism evidence="5 6">
    <name type="scientific">Fusarium austroafricanum</name>
    <dbReference type="NCBI Taxonomy" id="2364996"/>
    <lineage>
        <taxon>Eukaryota</taxon>
        <taxon>Fungi</taxon>
        <taxon>Dikarya</taxon>
        <taxon>Ascomycota</taxon>
        <taxon>Pezizomycotina</taxon>
        <taxon>Sordariomycetes</taxon>
        <taxon>Hypocreomycetidae</taxon>
        <taxon>Hypocreales</taxon>
        <taxon>Nectriaceae</taxon>
        <taxon>Fusarium</taxon>
        <taxon>Fusarium concolor species complex</taxon>
    </lineage>
</organism>
<dbReference type="Gene3D" id="1.25.40.20">
    <property type="entry name" value="Ankyrin repeat-containing domain"/>
    <property type="match status" value="2"/>
</dbReference>
<feature type="compositionally biased region" description="Polar residues" evidence="3">
    <location>
        <begin position="1170"/>
        <end position="1180"/>
    </location>
</feature>
<proteinExistence type="predicted"/>
<evidence type="ECO:0000259" key="4">
    <source>
        <dbReference type="Pfam" id="PF24883"/>
    </source>
</evidence>
<keyword evidence="6" id="KW-1185">Reference proteome</keyword>
<dbReference type="InterPro" id="IPR027417">
    <property type="entry name" value="P-loop_NTPase"/>
</dbReference>
<feature type="domain" description="Nephrocystin 3-like N-terminal" evidence="4">
    <location>
        <begin position="302"/>
        <end position="465"/>
    </location>
</feature>
<evidence type="ECO:0000256" key="1">
    <source>
        <dbReference type="ARBA" id="ARBA00022737"/>
    </source>
</evidence>
<keyword evidence="1" id="KW-0677">Repeat</keyword>
<dbReference type="Pfam" id="PF12796">
    <property type="entry name" value="Ank_2"/>
    <property type="match status" value="1"/>
</dbReference>
<name>A0A8H4NWN2_9HYPO</name>
<dbReference type="PROSITE" id="PS50297">
    <property type="entry name" value="ANK_REP_REGION"/>
    <property type="match status" value="5"/>
</dbReference>
<dbReference type="Gene3D" id="3.40.50.300">
    <property type="entry name" value="P-loop containing nucleotide triphosphate hydrolases"/>
    <property type="match status" value="1"/>
</dbReference>
<gene>
    <name evidence="5" type="ORF">F53441_8340</name>
</gene>
<dbReference type="Pfam" id="PF24883">
    <property type="entry name" value="NPHP3_N"/>
    <property type="match status" value="1"/>
</dbReference>
<reference evidence="5" key="1">
    <citation type="submission" date="2020-01" db="EMBL/GenBank/DDBJ databases">
        <title>Identification and distribution of gene clusters putatively required for synthesis of sphingolipid metabolism inhibitors in phylogenetically diverse species of the filamentous fungus Fusarium.</title>
        <authorList>
            <person name="Kim H.-S."/>
            <person name="Busman M."/>
            <person name="Brown D.W."/>
            <person name="Divon H."/>
            <person name="Uhlig S."/>
            <person name="Proctor R.H."/>
        </authorList>
    </citation>
    <scope>NUCLEOTIDE SEQUENCE</scope>
    <source>
        <strain evidence="5">NRRL 53441</strain>
    </source>
</reference>
<dbReference type="Proteomes" id="UP000605986">
    <property type="component" value="Unassembled WGS sequence"/>
</dbReference>
<dbReference type="InterPro" id="IPR002110">
    <property type="entry name" value="Ankyrin_rpt"/>
</dbReference>
<evidence type="ECO:0000313" key="6">
    <source>
        <dbReference type="Proteomes" id="UP000605986"/>
    </source>
</evidence>
<feature type="compositionally biased region" description="Polar residues" evidence="3">
    <location>
        <begin position="1142"/>
        <end position="1161"/>
    </location>
</feature>
<feature type="compositionally biased region" description="Polar residues" evidence="3">
    <location>
        <begin position="806"/>
        <end position="826"/>
    </location>
</feature>
<accession>A0A8H4NWN2</accession>